<dbReference type="EMBL" id="KP265674">
    <property type="protein sequence ID" value="AJE29689.2"/>
    <property type="molecule type" value="Genomic_DNA"/>
</dbReference>
<feature type="compositionally biased region" description="Low complexity" evidence="1">
    <location>
        <begin position="222"/>
        <end position="236"/>
    </location>
</feature>
<gene>
    <name evidence="2" type="primary">ORF45</name>
</gene>
<keyword evidence="3" id="KW-1185">Reference proteome</keyword>
<sequence>MAMFLSDPPRTPPATPRMLPIPGAPKKRTRRFLFAGAGTALPVPPGYQGPRVIDMSAPDSVFDLDSPPTTPKTPDETDSRSEDSNYDDSDVDEETNTEPPVSSPPKIGLALSEGDLFRPSNTRPSVIVESGPVAQPNAPAPLTAFGGPRPVAVVTGQHRAPPSSDSNSDDFFIDDYEDNDESDNDDETDGFSPRGSTGPWPGDVSRSPPEGDWSSDDDLTEETGAAAGEETIIISSSDDEDEDDQNSVGTEDEFDANAGSGGADVIDLCSSSDSDDEVDGAVGGARANCKRRASRLDDDSEDDIIYVGTTQGRKRRVTSTAKGGATSSSEGAGVSGRQNMAATPPVCGNDNYPWPWLD</sequence>
<proteinExistence type="predicted"/>
<dbReference type="Proteomes" id="UP000297089">
    <property type="component" value="Segment"/>
</dbReference>
<feature type="region of interest" description="Disordered" evidence="1">
    <location>
        <begin position="313"/>
        <end position="358"/>
    </location>
</feature>
<feature type="compositionally biased region" description="Low complexity" evidence="1">
    <location>
        <begin position="318"/>
        <end position="336"/>
    </location>
</feature>
<feature type="compositionally biased region" description="Acidic residues" evidence="1">
    <location>
        <begin position="84"/>
        <end position="96"/>
    </location>
</feature>
<dbReference type="KEGG" id="vg:65099578"/>
<feature type="compositionally biased region" description="Acidic residues" evidence="1">
    <location>
        <begin position="167"/>
        <end position="189"/>
    </location>
</feature>
<feature type="compositionally biased region" description="Basic and acidic residues" evidence="1">
    <location>
        <begin position="73"/>
        <end position="83"/>
    </location>
</feature>
<evidence type="ECO:0000313" key="3">
    <source>
        <dbReference type="Proteomes" id="UP000297089"/>
    </source>
</evidence>
<protein>
    <submittedName>
        <fullName evidence="2">ORF45</fullName>
    </submittedName>
</protein>
<evidence type="ECO:0000313" key="2">
    <source>
        <dbReference type="EMBL" id="AJE29689.2"/>
    </source>
</evidence>
<feature type="region of interest" description="Disordered" evidence="1">
    <location>
        <begin position="1"/>
        <end position="282"/>
    </location>
</feature>
<feature type="compositionally biased region" description="Acidic residues" evidence="1">
    <location>
        <begin position="237"/>
        <end position="255"/>
    </location>
</feature>
<organism evidence="2 3">
    <name type="scientific">macacine gammaherpesvirus 12</name>
    <dbReference type="NCBI Taxonomy" id="2560571"/>
    <lineage>
        <taxon>Viruses</taxon>
        <taxon>Duplodnaviria</taxon>
        <taxon>Heunggongvirae</taxon>
        <taxon>Peploviricota</taxon>
        <taxon>Herviviricetes</taxon>
        <taxon>Herpesvirales</taxon>
        <taxon>Orthoherpesviridae</taxon>
        <taxon>Gammaherpesvirinae</taxon>
        <taxon>Rhadinovirus</taxon>
        <taxon>Rhadinovirus macacinegamma12</taxon>
    </lineage>
</organism>
<accession>A0A0B5CYF4</accession>
<reference evidence="2 3" key="1">
    <citation type="submission" date="2018-02" db="EMBL/GenBank/DDBJ databases">
        <title>Complete genome sequence of MneRV2, the pig-tailed macaque RV2 rhadinovirus, and evolutionary relationship with rhesus macaque RRV and human herpesvirus 8/KSHV.</title>
        <authorList>
            <person name="Rose T.M."/>
            <person name="Bruce A.G."/>
        </authorList>
    </citation>
    <scope>NUCLEOTIDE SEQUENCE [LARGE SCALE GENOMIC DNA]</scope>
    <source>
        <strain evidence="2 3">J97167</strain>
    </source>
</reference>
<name>A0A0B5CYF4_9GAMA</name>
<evidence type="ECO:0000256" key="1">
    <source>
        <dbReference type="SAM" id="MobiDB-lite"/>
    </source>
</evidence>